<dbReference type="GO" id="GO:0009116">
    <property type="term" value="P:nucleoside metabolic process"/>
    <property type="evidence" value="ECO:0007669"/>
    <property type="project" value="InterPro"/>
</dbReference>
<dbReference type="PANTHER" id="PTHR11904">
    <property type="entry name" value="METHYLTHIOADENOSINE/PURINE NUCLEOSIDE PHOSPHORYLASE"/>
    <property type="match status" value="1"/>
</dbReference>
<dbReference type="Proteomes" id="UP000271098">
    <property type="component" value="Unassembled WGS sequence"/>
</dbReference>
<dbReference type="EMBL" id="UYRT01097549">
    <property type="protein sequence ID" value="VDN41341.1"/>
    <property type="molecule type" value="Genomic_DNA"/>
</dbReference>
<keyword evidence="4" id="KW-1185">Reference proteome</keyword>
<reference evidence="3 4" key="2">
    <citation type="submission" date="2018-11" db="EMBL/GenBank/DDBJ databases">
        <authorList>
            <consortium name="Pathogen Informatics"/>
        </authorList>
    </citation>
    <scope>NUCLEOTIDE SEQUENCE [LARGE SCALE GENOMIC DNA]</scope>
</reference>
<keyword evidence="1" id="KW-0328">Glycosyltransferase</keyword>
<dbReference type="Gene3D" id="3.40.50.1580">
    <property type="entry name" value="Nucleoside phosphorylase domain"/>
    <property type="match status" value="1"/>
</dbReference>
<organism evidence="5">
    <name type="scientific">Gongylonema pulchrum</name>
    <dbReference type="NCBI Taxonomy" id="637853"/>
    <lineage>
        <taxon>Eukaryota</taxon>
        <taxon>Metazoa</taxon>
        <taxon>Ecdysozoa</taxon>
        <taxon>Nematoda</taxon>
        <taxon>Chromadorea</taxon>
        <taxon>Rhabditida</taxon>
        <taxon>Spirurina</taxon>
        <taxon>Spiruromorpha</taxon>
        <taxon>Spiruroidea</taxon>
        <taxon>Gongylonematidae</taxon>
        <taxon>Gongylonema</taxon>
    </lineage>
</organism>
<dbReference type="SUPFAM" id="SSF53167">
    <property type="entry name" value="Purine and uridine phosphorylases"/>
    <property type="match status" value="1"/>
</dbReference>
<dbReference type="PANTHER" id="PTHR11904:SF9">
    <property type="entry name" value="PURINE NUCLEOSIDE PHOSPHORYLASE-RELATED"/>
    <property type="match status" value="1"/>
</dbReference>
<dbReference type="InterPro" id="IPR011268">
    <property type="entry name" value="Purine_phosphorylase"/>
</dbReference>
<name>A0A183EQU8_9BILA</name>
<sequence length="87" mass="9680">MQQCGKDEFNPRSYEHLLKVVESIRSQVNLKEKPKIGIICGSGLGSIGEFAGHKGNLVFGYLRGKYVVCIQGRFHPYEHSMDLALVG</sequence>
<dbReference type="GO" id="GO:0005737">
    <property type="term" value="C:cytoplasm"/>
    <property type="evidence" value="ECO:0007669"/>
    <property type="project" value="TreeGrafter"/>
</dbReference>
<accession>A0A183EQU8</accession>
<dbReference type="AlphaFoldDB" id="A0A183EQU8"/>
<dbReference type="GO" id="GO:0004731">
    <property type="term" value="F:purine-nucleoside phosphorylase activity"/>
    <property type="evidence" value="ECO:0007669"/>
    <property type="project" value="InterPro"/>
</dbReference>
<keyword evidence="2" id="KW-0808">Transferase</keyword>
<reference evidence="5" key="1">
    <citation type="submission" date="2016-06" db="UniProtKB">
        <authorList>
            <consortium name="WormBaseParasite"/>
        </authorList>
    </citation>
    <scope>IDENTIFICATION</scope>
</reference>
<evidence type="ECO:0000256" key="1">
    <source>
        <dbReference type="ARBA" id="ARBA00022676"/>
    </source>
</evidence>
<gene>
    <name evidence="3" type="ORF">GPUH_LOCUS23341</name>
</gene>
<evidence type="ECO:0000313" key="4">
    <source>
        <dbReference type="Proteomes" id="UP000271098"/>
    </source>
</evidence>
<evidence type="ECO:0000256" key="2">
    <source>
        <dbReference type="ARBA" id="ARBA00022679"/>
    </source>
</evidence>
<evidence type="ECO:0000313" key="5">
    <source>
        <dbReference type="WBParaSite" id="GPUH_0002336901-mRNA-1"/>
    </source>
</evidence>
<evidence type="ECO:0000313" key="3">
    <source>
        <dbReference type="EMBL" id="VDN41341.1"/>
    </source>
</evidence>
<proteinExistence type="predicted"/>
<dbReference type="WBParaSite" id="GPUH_0002336901-mRNA-1">
    <property type="protein sequence ID" value="GPUH_0002336901-mRNA-1"/>
    <property type="gene ID" value="GPUH_0002336901"/>
</dbReference>
<protein>
    <submittedName>
        <fullName evidence="5">Purine-nucleoside phosphorylase</fullName>
    </submittedName>
</protein>
<dbReference type="OrthoDB" id="10261782at2759"/>
<dbReference type="InterPro" id="IPR035994">
    <property type="entry name" value="Nucleoside_phosphorylase_sf"/>
</dbReference>